<organism evidence="10 11">
    <name type="scientific">Rhizobium altiplani</name>
    <dbReference type="NCBI Taxonomy" id="1864509"/>
    <lineage>
        <taxon>Bacteria</taxon>
        <taxon>Pseudomonadati</taxon>
        <taxon>Pseudomonadota</taxon>
        <taxon>Alphaproteobacteria</taxon>
        <taxon>Hyphomicrobiales</taxon>
        <taxon>Rhizobiaceae</taxon>
        <taxon>Rhizobium/Agrobacterium group</taxon>
        <taxon>Rhizobium</taxon>
    </lineage>
</organism>
<comment type="similarity">
    <text evidence="8">Belongs to the binding-protein-dependent transport system permease family.</text>
</comment>
<keyword evidence="7 8" id="KW-0472">Membrane</keyword>
<dbReference type="InterPro" id="IPR035906">
    <property type="entry name" value="MetI-like_sf"/>
</dbReference>
<evidence type="ECO:0000256" key="7">
    <source>
        <dbReference type="ARBA" id="ARBA00023136"/>
    </source>
</evidence>
<dbReference type="CDD" id="cd06261">
    <property type="entry name" value="TM_PBP2"/>
    <property type="match status" value="1"/>
</dbReference>
<keyword evidence="11" id="KW-1185">Reference proteome</keyword>
<evidence type="ECO:0000256" key="5">
    <source>
        <dbReference type="ARBA" id="ARBA00022692"/>
    </source>
</evidence>
<feature type="transmembrane region" description="Helical" evidence="8">
    <location>
        <begin position="179"/>
        <end position="201"/>
    </location>
</feature>
<name>A0A109J3W4_9HYPH</name>
<evidence type="ECO:0000256" key="1">
    <source>
        <dbReference type="ARBA" id="ARBA00004429"/>
    </source>
</evidence>
<evidence type="ECO:0000256" key="4">
    <source>
        <dbReference type="ARBA" id="ARBA00022519"/>
    </source>
</evidence>
<dbReference type="Gene3D" id="1.10.3720.10">
    <property type="entry name" value="MetI-like"/>
    <property type="match status" value="1"/>
</dbReference>
<dbReference type="EMBL" id="LNCD01000138">
    <property type="protein sequence ID" value="KWV41858.1"/>
    <property type="molecule type" value="Genomic_DNA"/>
</dbReference>
<dbReference type="GO" id="GO:0055085">
    <property type="term" value="P:transmembrane transport"/>
    <property type="evidence" value="ECO:0007669"/>
    <property type="project" value="InterPro"/>
</dbReference>
<feature type="transmembrane region" description="Helical" evidence="8">
    <location>
        <begin position="233"/>
        <end position="252"/>
    </location>
</feature>
<dbReference type="Proteomes" id="UP000068164">
    <property type="component" value="Unassembled WGS sequence"/>
</dbReference>
<keyword evidence="5 8" id="KW-0812">Transmembrane</keyword>
<feature type="domain" description="ABC transmembrane type-1" evidence="9">
    <location>
        <begin position="62"/>
        <end position="252"/>
    </location>
</feature>
<dbReference type="PANTHER" id="PTHR43357">
    <property type="entry name" value="INNER MEMBRANE ABC TRANSPORTER PERMEASE PROTEIN YDCV"/>
    <property type="match status" value="1"/>
</dbReference>
<feature type="transmembrane region" description="Helical" evidence="8">
    <location>
        <begin position="62"/>
        <end position="88"/>
    </location>
</feature>
<feature type="transmembrane region" description="Helical" evidence="8">
    <location>
        <begin position="136"/>
        <end position="158"/>
    </location>
</feature>
<dbReference type="AlphaFoldDB" id="A0A109J3W4"/>
<keyword evidence="2 8" id="KW-0813">Transport</keyword>
<dbReference type="OrthoDB" id="9815533at2"/>
<dbReference type="GO" id="GO:0005886">
    <property type="term" value="C:plasma membrane"/>
    <property type="evidence" value="ECO:0007669"/>
    <property type="project" value="UniProtKB-SubCell"/>
</dbReference>
<evidence type="ECO:0000313" key="10">
    <source>
        <dbReference type="EMBL" id="KWV41858.1"/>
    </source>
</evidence>
<evidence type="ECO:0000313" key="11">
    <source>
        <dbReference type="Proteomes" id="UP000068164"/>
    </source>
</evidence>
<evidence type="ECO:0000256" key="3">
    <source>
        <dbReference type="ARBA" id="ARBA00022475"/>
    </source>
</evidence>
<dbReference type="InterPro" id="IPR000515">
    <property type="entry name" value="MetI-like"/>
</dbReference>
<gene>
    <name evidence="10" type="ORF">AS026_22025</name>
</gene>
<evidence type="ECO:0000256" key="2">
    <source>
        <dbReference type="ARBA" id="ARBA00022448"/>
    </source>
</evidence>
<evidence type="ECO:0000259" key="9">
    <source>
        <dbReference type="PROSITE" id="PS50928"/>
    </source>
</evidence>
<dbReference type="RefSeq" id="WP_062375082.1">
    <property type="nucleotide sequence ID" value="NZ_LNCD01000138.1"/>
</dbReference>
<dbReference type="Pfam" id="PF00528">
    <property type="entry name" value="BPD_transp_1"/>
    <property type="match status" value="1"/>
</dbReference>
<dbReference type="SUPFAM" id="SSF161098">
    <property type="entry name" value="MetI-like"/>
    <property type="match status" value="1"/>
</dbReference>
<keyword evidence="3" id="KW-1003">Cell membrane</keyword>
<dbReference type="PANTHER" id="PTHR43357:SF4">
    <property type="entry name" value="INNER MEMBRANE ABC TRANSPORTER PERMEASE PROTEIN YDCV"/>
    <property type="match status" value="1"/>
</dbReference>
<sequence length="267" mass="28745">MNRVISALFWCALALVIAFIALPIVVVFAASLSPTGDVTFRPWEWTVKWYFDLASERWLGPFWLSVKIAIVVSAVSGAIGTVAAYVVVYEKFAGSEVVMAALLSPLSVPQIVKGVAVVLFLSVIGLQPLLGTPALIAGHCVLALPFVVRMVATSIANFDCNLFRAGQILGANQWQRIRFILLPAIKPGVLSGVTFAFIISFNNIPLSVFLVRPGETTLPITVINYLEYSLDPVMAAVNVASMAFILIVIFSFEKLGGFSAQLHGGSK</sequence>
<keyword evidence="6 8" id="KW-1133">Transmembrane helix</keyword>
<keyword evidence="4" id="KW-0997">Cell inner membrane</keyword>
<dbReference type="PROSITE" id="PS50928">
    <property type="entry name" value="ABC_TM1"/>
    <property type="match status" value="1"/>
</dbReference>
<evidence type="ECO:0000256" key="8">
    <source>
        <dbReference type="RuleBase" id="RU363032"/>
    </source>
</evidence>
<comment type="caution">
    <text evidence="10">The sequence shown here is derived from an EMBL/GenBank/DDBJ whole genome shotgun (WGS) entry which is preliminary data.</text>
</comment>
<accession>A0A109J3W4</accession>
<proteinExistence type="inferred from homology"/>
<protein>
    <submittedName>
        <fullName evidence="10">ABC transporter permease</fullName>
    </submittedName>
</protein>
<feature type="transmembrane region" description="Helical" evidence="8">
    <location>
        <begin position="100"/>
        <end position="124"/>
    </location>
</feature>
<comment type="subcellular location">
    <subcellularLocation>
        <location evidence="1">Cell inner membrane</location>
        <topology evidence="1">Multi-pass membrane protein</topology>
    </subcellularLocation>
    <subcellularLocation>
        <location evidence="8">Cell membrane</location>
        <topology evidence="8">Multi-pass membrane protein</topology>
    </subcellularLocation>
</comment>
<evidence type="ECO:0000256" key="6">
    <source>
        <dbReference type="ARBA" id="ARBA00022989"/>
    </source>
</evidence>
<reference evidence="10 11" key="1">
    <citation type="submission" date="2015-11" db="EMBL/GenBank/DDBJ databases">
        <title>Draft Genome Sequence of the Strain BR 10423 (Rhizobium sp.) isolated from nodules of Mimosa pudica.</title>
        <authorList>
            <person name="Barauna A.C."/>
            <person name="Zilli J.E."/>
            <person name="Simoes-Araujo J.L."/>
            <person name="Reis V.M."/>
            <person name="James E.K."/>
            <person name="Reis F.B.Jr."/>
            <person name="Rouws L.F."/>
            <person name="Passos S.R."/>
            <person name="Gois S.R."/>
        </authorList>
    </citation>
    <scope>NUCLEOTIDE SEQUENCE [LARGE SCALE GENOMIC DNA]</scope>
    <source>
        <strain evidence="10 11">BR10423</strain>
    </source>
</reference>